<dbReference type="PANTHER" id="PTHR21415:SF1">
    <property type="entry name" value="U7 SNRNA-ASSOCIATED SM-LIKE PROTEIN LSM11"/>
    <property type="match status" value="1"/>
</dbReference>
<dbReference type="EMBL" id="JAGTXO010000038">
    <property type="protein sequence ID" value="KAG8459684.1"/>
    <property type="molecule type" value="Genomic_DNA"/>
</dbReference>
<dbReference type="PANTHER" id="PTHR21415">
    <property type="entry name" value="U7 SNRNA-ASSOCIATED SM-LIKE PROTEIN LSM11"/>
    <property type="match status" value="1"/>
</dbReference>
<dbReference type="GO" id="GO:0005683">
    <property type="term" value="C:U7 snRNP"/>
    <property type="evidence" value="ECO:0007669"/>
    <property type="project" value="TreeGrafter"/>
</dbReference>
<dbReference type="OrthoDB" id="10002367at2759"/>
<dbReference type="Proteomes" id="UP000751190">
    <property type="component" value="Unassembled WGS sequence"/>
</dbReference>
<dbReference type="InterPro" id="IPR039267">
    <property type="entry name" value="Lsm11"/>
</dbReference>
<evidence type="ECO:0000313" key="1">
    <source>
        <dbReference type="EMBL" id="KAG8459684.1"/>
    </source>
</evidence>
<reference evidence="1" key="1">
    <citation type="submission" date="2021-05" db="EMBL/GenBank/DDBJ databases">
        <title>The genome of the haptophyte Pavlova lutheri (Diacronema luteri, Pavlovales) - a model for lipid biosynthesis in eukaryotic algae.</title>
        <authorList>
            <person name="Hulatt C.J."/>
            <person name="Posewitz M.C."/>
        </authorList>
    </citation>
    <scope>NUCLEOTIDE SEQUENCE</scope>
    <source>
        <strain evidence="1">NIVA-4/92</strain>
    </source>
</reference>
<accession>A0A8J6C3X1</accession>
<dbReference type="AlphaFoldDB" id="A0A8J6C3X1"/>
<name>A0A8J6C3X1_DIALT</name>
<gene>
    <name evidence="1" type="ORF">KFE25_003136</name>
</gene>
<dbReference type="SUPFAM" id="SSF50182">
    <property type="entry name" value="Sm-like ribonucleoproteins"/>
    <property type="match status" value="1"/>
</dbReference>
<dbReference type="InterPro" id="IPR010920">
    <property type="entry name" value="LSM_dom_sf"/>
</dbReference>
<comment type="caution">
    <text evidence="1">The sequence shown here is derived from an EMBL/GenBank/DDBJ whole genome shotgun (WGS) entry which is preliminary data.</text>
</comment>
<evidence type="ECO:0008006" key="3">
    <source>
        <dbReference type="Google" id="ProtNLM"/>
    </source>
</evidence>
<dbReference type="Gene3D" id="2.30.30.100">
    <property type="match status" value="1"/>
</dbReference>
<organism evidence="1 2">
    <name type="scientific">Diacronema lutheri</name>
    <name type="common">Unicellular marine alga</name>
    <name type="synonym">Monochrysis lutheri</name>
    <dbReference type="NCBI Taxonomy" id="2081491"/>
    <lineage>
        <taxon>Eukaryota</taxon>
        <taxon>Haptista</taxon>
        <taxon>Haptophyta</taxon>
        <taxon>Pavlovophyceae</taxon>
        <taxon>Pavlovales</taxon>
        <taxon>Pavlovaceae</taxon>
        <taxon>Diacronema</taxon>
    </lineage>
</organism>
<sequence>MAELDGATDIYSPNFNPREALLCAQLRVPYPDVQPLNNLAECRRLLPRDARDALPEAKLRALQRTCVRDAHAPPVAHEEAARAAAPAVRSRGRPDPLGHGPLQLAKRLLGSRVCVVTRHRNCVRGTCTGLLMAVDRHLNLLLFEAEDVFVPAHDAAARTGETGELLDASAGIARAVRGMHGTHSSHGQLLVRRRFGQVLFRGESVVLVFAAP</sequence>
<evidence type="ECO:0000313" key="2">
    <source>
        <dbReference type="Proteomes" id="UP000751190"/>
    </source>
</evidence>
<dbReference type="GO" id="GO:0006398">
    <property type="term" value="P:mRNA 3'-end processing by stem-loop binding and cleavage"/>
    <property type="evidence" value="ECO:0007669"/>
    <property type="project" value="TreeGrafter"/>
</dbReference>
<protein>
    <recommendedName>
        <fullName evidence="3">LSM domain-containing protein</fullName>
    </recommendedName>
</protein>
<keyword evidence="2" id="KW-1185">Reference proteome</keyword>
<proteinExistence type="predicted"/>
<dbReference type="GO" id="GO:0071209">
    <property type="term" value="F:U7 snRNA binding"/>
    <property type="evidence" value="ECO:0007669"/>
    <property type="project" value="InterPro"/>
</dbReference>